<gene>
    <name evidence="3" type="ORF">GCM10011579_093920</name>
</gene>
<proteinExistence type="predicted"/>
<dbReference type="GO" id="GO:0000160">
    <property type="term" value="P:phosphorelay signal transduction system"/>
    <property type="evidence" value="ECO:0007669"/>
    <property type="project" value="UniProtKB-KW"/>
</dbReference>
<name>A0A917YGN5_9ACTN</name>
<evidence type="ECO:0000313" key="4">
    <source>
        <dbReference type="Proteomes" id="UP000600365"/>
    </source>
</evidence>
<dbReference type="Proteomes" id="UP000600365">
    <property type="component" value="Unassembled WGS sequence"/>
</dbReference>
<sequence>MTAADGSTRLRLLDRFELSYGGEAVDVAVGGQRVLAFLGLRNHATRTVLAGTLWPDVTEERAQGSLRTALWRLRRGPRHLVECSHDTLSITDRVSIDVHGLTTTALGLVSSPAAGGEDLALGRLRSGDLLPGWDEDWVMFERERLRQLRLHALDTLAAQLVAQGRHALALEAALESIRIEPLRESAHRAVVSVHLAERNVAEAVRHFEAFQRLLHEELGVRPSPRFASMLSDLPATQRLSP</sequence>
<evidence type="ECO:0000256" key="1">
    <source>
        <dbReference type="ARBA" id="ARBA00023012"/>
    </source>
</evidence>
<dbReference type="Gene3D" id="1.10.10.10">
    <property type="entry name" value="Winged helix-like DNA-binding domain superfamily/Winged helix DNA-binding domain"/>
    <property type="match status" value="1"/>
</dbReference>
<dbReference type="RefSeq" id="WP_189192298.1">
    <property type="nucleotide sequence ID" value="NZ_BMMM01000030.1"/>
</dbReference>
<dbReference type="SUPFAM" id="SSF48452">
    <property type="entry name" value="TPR-like"/>
    <property type="match status" value="1"/>
</dbReference>
<evidence type="ECO:0000259" key="2">
    <source>
        <dbReference type="SMART" id="SM01043"/>
    </source>
</evidence>
<accession>A0A917YGN5</accession>
<dbReference type="Pfam" id="PF03704">
    <property type="entry name" value="BTAD"/>
    <property type="match status" value="1"/>
</dbReference>
<keyword evidence="1" id="KW-0902">Two-component regulatory system</keyword>
<comment type="caution">
    <text evidence="3">The sequence shown here is derived from an EMBL/GenBank/DDBJ whole genome shotgun (WGS) entry which is preliminary data.</text>
</comment>
<feature type="domain" description="Bacterial transcriptional activator" evidence="2">
    <location>
        <begin position="96"/>
        <end position="234"/>
    </location>
</feature>
<dbReference type="InterPro" id="IPR051677">
    <property type="entry name" value="AfsR-DnrI-RedD_regulator"/>
</dbReference>
<dbReference type="AlphaFoldDB" id="A0A917YGN5"/>
<dbReference type="InterPro" id="IPR005158">
    <property type="entry name" value="BTAD"/>
</dbReference>
<dbReference type="SMART" id="SM01043">
    <property type="entry name" value="BTAD"/>
    <property type="match status" value="1"/>
</dbReference>
<reference evidence="3 4" key="1">
    <citation type="journal article" date="2014" name="Int. J. Syst. Evol. Microbiol.">
        <title>Complete genome sequence of Corynebacterium casei LMG S-19264T (=DSM 44701T), isolated from a smear-ripened cheese.</title>
        <authorList>
            <consortium name="US DOE Joint Genome Institute (JGI-PGF)"/>
            <person name="Walter F."/>
            <person name="Albersmeier A."/>
            <person name="Kalinowski J."/>
            <person name="Ruckert C."/>
        </authorList>
    </citation>
    <scope>NUCLEOTIDE SEQUENCE [LARGE SCALE GENOMIC DNA]</scope>
    <source>
        <strain evidence="3 4">CGMCC 4.7111</strain>
    </source>
</reference>
<organism evidence="3 4">
    <name type="scientific">Streptomyces albiflavescens</name>
    <dbReference type="NCBI Taxonomy" id="1623582"/>
    <lineage>
        <taxon>Bacteria</taxon>
        <taxon>Bacillati</taxon>
        <taxon>Actinomycetota</taxon>
        <taxon>Actinomycetes</taxon>
        <taxon>Kitasatosporales</taxon>
        <taxon>Streptomycetaceae</taxon>
        <taxon>Streptomyces</taxon>
    </lineage>
</organism>
<dbReference type="PANTHER" id="PTHR35807">
    <property type="entry name" value="TRANSCRIPTIONAL REGULATOR REDD-RELATED"/>
    <property type="match status" value="1"/>
</dbReference>
<evidence type="ECO:0000313" key="3">
    <source>
        <dbReference type="EMBL" id="GGN94445.1"/>
    </source>
</evidence>
<dbReference type="InterPro" id="IPR036388">
    <property type="entry name" value="WH-like_DNA-bd_sf"/>
</dbReference>
<dbReference type="Gene3D" id="1.25.40.10">
    <property type="entry name" value="Tetratricopeptide repeat domain"/>
    <property type="match status" value="1"/>
</dbReference>
<keyword evidence="4" id="KW-1185">Reference proteome</keyword>
<dbReference type="InterPro" id="IPR011990">
    <property type="entry name" value="TPR-like_helical_dom_sf"/>
</dbReference>
<protein>
    <recommendedName>
        <fullName evidence="2">Bacterial transcriptional activator domain-containing protein</fullName>
    </recommendedName>
</protein>
<dbReference type="EMBL" id="BMMM01000030">
    <property type="protein sequence ID" value="GGN94445.1"/>
    <property type="molecule type" value="Genomic_DNA"/>
</dbReference>